<dbReference type="GO" id="GO:0004519">
    <property type="term" value="F:endonuclease activity"/>
    <property type="evidence" value="ECO:0007669"/>
    <property type="project" value="UniProtKB-KW"/>
</dbReference>
<feature type="domain" description="Restriction endonuclease type IV Mrr" evidence="1">
    <location>
        <begin position="36"/>
        <end position="147"/>
    </location>
</feature>
<dbReference type="AlphaFoldDB" id="A0A955I5T1"/>
<dbReference type="EMBL" id="JAGQLI010000085">
    <property type="protein sequence ID" value="MCA9379117.1"/>
    <property type="molecule type" value="Genomic_DNA"/>
</dbReference>
<keyword evidence="2" id="KW-0378">Hydrolase</keyword>
<reference evidence="2" key="1">
    <citation type="submission" date="2020-04" db="EMBL/GenBank/DDBJ databases">
        <authorList>
            <person name="Zhang T."/>
        </authorList>
    </citation>
    <scope>NUCLEOTIDE SEQUENCE</scope>
    <source>
        <strain evidence="2">HKST-UBA12</strain>
    </source>
</reference>
<comment type="caution">
    <text evidence="2">The sequence shown here is derived from an EMBL/GenBank/DDBJ whole genome shotgun (WGS) entry which is preliminary data.</text>
</comment>
<dbReference type="GO" id="GO:0003677">
    <property type="term" value="F:DNA binding"/>
    <property type="evidence" value="ECO:0007669"/>
    <property type="project" value="InterPro"/>
</dbReference>
<dbReference type="Pfam" id="PF04471">
    <property type="entry name" value="Mrr_cat"/>
    <property type="match status" value="1"/>
</dbReference>
<reference evidence="2" key="2">
    <citation type="journal article" date="2021" name="Microbiome">
        <title>Successional dynamics and alternative stable states in a saline activated sludge microbial community over 9 years.</title>
        <authorList>
            <person name="Wang Y."/>
            <person name="Ye J."/>
            <person name="Ju F."/>
            <person name="Liu L."/>
            <person name="Boyd J.A."/>
            <person name="Deng Y."/>
            <person name="Parks D.H."/>
            <person name="Jiang X."/>
            <person name="Yin X."/>
            <person name="Woodcroft B.J."/>
            <person name="Tyson G.W."/>
            <person name="Hugenholtz P."/>
            <person name="Polz M.F."/>
            <person name="Zhang T."/>
        </authorList>
    </citation>
    <scope>NUCLEOTIDE SEQUENCE</scope>
    <source>
        <strain evidence="2">HKST-UBA12</strain>
    </source>
</reference>
<proteinExistence type="predicted"/>
<dbReference type="InterPro" id="IPR007560">
    <property type="entry name" value="Restrct_endonuc_IV_Mrr"/>
</dbReference>
<dbReference type="SUPFAM" id="SSF52980">
    <property type="entry name" value="Restriction endonuclease-like"/>
    <property type="match status" value="1"/>
</dbReference>
<feature type="non-terminal residue" evidence="2">
    <location>
        <position position="1"/>
    </location>
</feature>
<name>A0A955I5T1_9BACT</name>
<accession>A0A955I5T1</accession>
<dbReference type="InterPro" id="IPR011335">
    <property type="entry name" value="Restrct_endonuc-II-like"/>
</dbReference>
<dbReference type="InterPro" id="IPR011856">
    <property type="entry name" value="tRNA_endonuc-like_dom_sf"/>
</dbReference>
<dbReference type="Proteomes" id="UP000760819">
    <property type="component" value="Unassembled WGS sequence"/>
</dbReference>
<evidence type="ECO:0000313" key="3">
    <source>
        <dbReference type="Proteomes" id="UP000760819"/>
    </source>
</evidence>
<dbReference type="Gene3D" id="3.40.1350.10">
    <property type="match status" value="1"/>
</dbReference>
<dbReference type="GO" id="GO:0016787">
    <property type="term" value="F:hydrolase activity"/>
    <property type="evidence" value="ECO:0007669"/>
    <property type="project" value="UniProtKB-KW"/>
</dbReference>
<sequence>ELRSLVTEHICGLQQGPLLCARYNLKPAIRKLGPAGHLFEQYVAELFRADGFSDVKVGEVIQGECATHEIDIIATKEEKHHMVECKFHNREGTKSDVTVALYVYARFLDVQNASPQNSGFQAAWLATNTKLTTDAEHYAKCKDMQILTMELPYGSSIIDRVVSQGLFPISSLEILDPYLPNLFEAEKLMLKDVPQMTTSEASSLSIPEDVFAKAQAQATAILS</sequence>
<dbReference type="GO" id="GO:0009307">
    <property type="term" value="P:DNA restriction-modification system"/>
    <property type="evidence" value="ECO:0007669"/>
    <property type="project" value="InterPro"/>
</dbReference>
<protein>
    <submittedName>
        <fullName evidence="2">Restriction endonuclease</fullName>
        <ecNumber evidence="2">3.1.21.-</ecNumber>
    </submittedName>
</protein>
<keyword evidence="2" id="KW-0255">Endonuclease</keyword>
<organism evidence="2 3">
    <name type="scientific">Candidatus Dojkabacteria bacterium</name>
    <dbReference type="NCBI Taxonomy" id="2099670"/>
    <lineage>
        <taxon>Bacteria</taxon>
        <taxon>Candidatus Dojkabacteria</taxon>
    </lineage>
</organism>
<gene>
    <name evidence="2" type="ORF">KC640_01690</name>
</gene>
<keyword evidence="2" id="KW-0540">Nuclease</keyword>
<evidence type="ECO:0000313" key="2">
    <source>
        <dbReference type="EMBL" id="MCA9379117.1"/>
    </source>
</evidence>
<dbReference type="EC" id="3.1.21.-" evidence="2"/>
<evidence type="ECO:0000259" key="1">
    <source>
        <dbReference type="Pfam" id="PF04471"/>
    </source>
</evidence>